<feature type="region of interest" description="Disordered" evidence="1">
    <location>
        <begin position="259"/>
        <end position="283"/>
    </location>
</feature>
<accession>A0AAN7P5F6</accession>
<organism evidence="2 3">
    <name type="scientific">Mycteria americana</name>
    <name type="common">Wood stork</name>
    <dbReference type="NCBI Taxonomy" id="33587"/>
    <lineage>
        <taxon>Eukaryota</taxon>
        <taxon>Metazoa</taxon>
        <taxon>Chordata</taxon>
        <taxon>Craniata</taxon>
        <taxon>Vertebrata</taxon>
        <taxon>Euteleostomi</taxon>
        <taxon>Archelosauria</taxon>
        <taxon>Archosauria</taxon>
        <taxon>Dinosauria</taxon>
        <taxon>Saurischia</taxon>
        <taxon>Theropoda</taxon>
        <taxon>Coelurosauria</taxon>
        <taxon>Aves</taxon>
        <taxon>Neognathae</taxon>
        <taxon>Neoaves</taxon>
        <taxon>Aequornithes</taxon>
        <taxon>Ciconiiformes</taxon>
        <taxon>Ciconiidae</taxon>
        <taxon>Mycteria</taxon>
    </lineage>
</organism>
<feature type="region of interest" description="Disordered" evidence="1">
    <location>
        <begin position="324"/>
        <end position="369"/>
    </location>
</feature>
<sequence>MVKGLEHLMYEERLRELGLFILGKRRVRRISLMSINTGREEVPGARTRGNGHKLKHRRFPLNIRKHFFTVRVTECWHRLPREVVKSPSLEEEWAVNTTSFEGNAGKKSGDQPSQDREQERCIALQTGLDLDFGARPCRVRASREGCTSHKYFKKSCCTSANCTGTLACSDKTRCNGFKLKEGRFRLDIRKTFFTMRVVRHGNRLSREVVDVPSLEVFKVRLDGALSNLINEGQSRLEAANRDCATQLAHHKNCVHSCVHPGTDSQTDTSKKGNQKTEPQECTGADALTVEIPGDETSSACLSSSVLPLLGQCAGTALAKLLHPPQCEGDHNSQKHPNSLDQFISTFSSPETSPENRPPHLRPHQPGQGTVTESIIPRMLAQGSRRGEGLHPVKLHPHEEWHNICPGHGTGLLHMGLGVLKAGLISKDQGEEGIEYLGLFHALCHQGPCPI</sequence>
<name>A0AAN7P5F6_MYCAM</name>
<keyword evidence="3" id="KW-1185">Reference proteome</keyword>
<dbReference type="EMBL" id="JAUNZN010000005">
    <property type="protein sequence ID" value="KAK4821408.1"/>
    <property type="molecule type" value="Genomic_DNA"/>
</dbReference>
<evidence type="ECO:0000313" key="3">
    <source>
        <dbReference type="Proteomes" id="UP001333110"/>
    </source>
</evidence>
<dbReference type="Proteomes" id="UP001333110">
    <property type="component" value="Unassembled WGS sequence"/>
</dbReference>
<proteinExistence type="predicted"/>
<comment type="caution">
    <text evidence="2">The sequence shown here is derived from an EMBL/GenBank/DDBJ whole genome shotgun (WGS) entry which is preliminary data.</text>
</comment>
<gene>
    <name evidence="2" type="ORF">QYF61_019309</name>
</gene>
<reference evidence="2 3" key="1">
    <citation type="journal article" date="2023" name="J. Hered.">
        <title>Chromosome-level genome of the wood stork (Mycteria americana) provides insight into avian chromosome evolution.</title>
        <authorList>
            <person name="Flamio R. Jr."/>
            <person name="Ramstad K.M."/>
        </authorList>
    </citation>
    <scope>NUCLEOTIDE SEQUENCE [LARGE SCALE GENOMIC DNA]</scope>
    <source>
        <strain evidence="2">JAX WOST 10</strain>
    </source>
</reference>
<protein>
    <submittedName>
        <fullName evidence="2">Uncharacterized protein</fullName>
    </submittedName>
</protein>
<evidence type="ECO:0000256" key="1">
    <source>
        <dbReference type="SAM" id="MobiDB-lite"/>
    </source>
</evidence>
<dbReference type="AlphaFoldDB" id="A0AAN7P5F6"/>
<evidence type="ECO:0000313" key="2">
    <source>
        <dbReference type="EMBL" id="KAK4821408.1"/>
    </source>
</evidence>
<feature type="compositionally biased region" description="Polar residues" evidence="1">
    <location>
        <begin position="334"/>
        <end position="354"/>
    </location>
</feature>